<accession>A0A7S0FIM4</accession>
<gene>
    <name evidence="1" type="ORF">MPOL1434_LOCUS2054</name>
</gene>
<dbReference type="AlphaFoldDB" id="A0A7S0FIM4"/>
<organism evidence="1">
    <name type="scientific">Minutocellus polymorphus</name>
    <dbReference type="NCBI Taxonomy" id="265543"/>
    <lineage>
        <taxon>Eukaryota</taxon>
        <taxon>Sar</taxon>
        <taxon>Stramenopiles</taxon>
        <taxon>Ochrophyta</taxon>
        <taxon>Bacillariophyta</taxon>
        <taxon>Mediophyceae</taxon>
        <taxon>Cymatosirophycidae</taxon>
        <taxon>Cymatosirales</taxon>
        <taxon>Cymatosiraceae</taxon>
        <taxon>Minutocellus</taxon>
    </lineage>
</organism>
<dbReference type="EMBL" id="HBEJ01003516">
    <property type="protein sequence ID" value="CAD8362694.1"/>
    <property type="molecule type" value="Transcribed_RNA"/>
</dbReference>
<sequence length="320" mass="36300">MNPTMSLREGLSDDIISQLLASFADGKSISTFYLTLQSCRLFRHDVAFNIIRNALVHRLKSLAADDRLKPSRCEEMRNCIDILREEIRTGNVDIETGRLVDDGARISNLSKSAMTVASECCAVVDYFDCNLCLDEYVVWVGQVNTRFGRMGAVCIRTPFWSITNLQYMHMQIDLGCEALVPPNPTSSFRHLLDQPYGSLTALTGSDGEVMERLRTAMSVDEESNRFALTPNQFEYEDSTIAFTPTPNDQASREMLQHERHLRCLWDQRDEIDFDESLTNFGEDCLRILKGLQAARSQEADMSWRDFIGSDLSSFDDDALL</sequence>
<evidence type="ECO:0000313" key="1">
    <source>
        <dbReference type="EMBL" id="CAD8362694.1"/>
    </source>
</evidence>
<protein>
    <submittedName>
        <fullName evidence="1">Uncharacterized protein</fullName>
    </submittedName>
</protein>
<name>A0A7S0FIM4_9STRA</name>
<reference evidence="1" key="1">
    <citation type="submission" date="2021-01" db="EMBL/GenBank/DDBJ databases">
        <authorList>
            <person name="Corre E."/>
            <person name="Pelletier E."/>
            <person name="Niang G."/>
            <person name="Scheremetjew M."/>
            <person name="Finn R."/>
            <person name="Kale V."/>
            <person name="Holt S."/>
            <person name="Cochrane G."/>
            <person name="Meng A."/>
            <person name="Brown T."/>
            <person name="Cohen L."/>
        </authorList>
    </citation>
    <scope>NUCLEOTIDE SEQUENCE</scope>
    <source>
        <strain evidence="1">CCMP3303</strain>
    </source>
</reference>
<proteinExistence type="predicted"/>